<evidence type="ECO:0000313" key="2">
    <source>
        <dbReference type="Proteomes" id="UP000179807"/>
    </source>
</evidence>
<reference evidence="1" key="1">
    <citation type="submission" date="2016-10" db="EMBL/GenBank/DDBJ databases">
        <authorList>
            <person name="Benchimol M."/>
            <person name="Almeida L.G."/>
            <person name="Vasconcelos A.T."/>
            <person name="Perreira-Neves A."/>
            <person name="Rosa I.A."/>
            <person name="Tasca T."/>
            <person name="Bogo M.R."/>
            <person name="de Souza W."/>
        </authorList>
    </citation>
    <scope>NUCLEOTIDE SEQUENCE [LARGE SCALE GENOMIC DNA]</scope>
    <source>
        <strain evidence="1">K</strain>
    </source>
</reference>
<comment type="caution">
    <text evidence="1">The sequence shown here is derived from an EMBL/GenBank/DDBJ whole genome shotgun (WGS) entry which is preliminary data.</text>
</comment>
<sequence length="86" mass="9875">MNESQLSVSEENKAAYEIKETAMHQVLLMSSRDKMEQTFHNADNYLNYYYGETDNEDSNQNVMISVHEPGHGNTSNAGYSQVLFYN</sequence>
<dbReference type="GeneID" id="94848404"/>
<accession>A0A1J4L0P4</accession>
<dbReference type="AlphaFoldDB" id="A0A1J4L0P4"/>
<proteinExistence type="predicted"/>
<protein>
    <submittedName>
        <fullName evidence="1">Uncharacterized protein</fullName>
    </submittedName>
</protein>
<organism evidence="1 2">
    <name type="scientific">Tritrichomonas foetus</name>
    <dbReference type="NCBI Taxonomy" id="1144522"/>
    <lineage>
        <taxon>Eukaryota</taxon>
        <taxon>Metamonada</taxon>
        <taxon>Parabasalia</taxon>
        <taxon>Tritrichomonadida</taxon>
        <taxon>Tritrichomonadidae</taxon>
        <taxon>Tritrichomonas</taxon>
    </lineage>
</organism>
<dbReference type="VEuPathDB" id="TrichDB:TRFO_41310"/>
<dbReference type="RefSeq" id="XP_068370215.1">
    <property type="nucleotide sequence ID" value="XM_068513700.1"/>
</dbReference>
<name>A0A1J4L0P4_9EUKA</name>
<evidence type="ECO:0000313" key="1">
    <source>
        <dbReference type="EMBL" id="OHT17079.1"/>
    </source>
</evidence>
<keyword evidence="2" id="KW-1185">Reference proteome</keyword>
<dbReference type="EMBL" id="MLAK01000040">
    <property type="protein sequence ID" value="OHT17079.1"/>
    <property type="molecule type" value="Genomic_DNA"/>
</dbReference>
<dbReference type="Proteomes" id="UP000179807">
    <property type="component" value="Unassembled WGS sequence"/>
</dbReference>
<gene>
    <name evidence="1" type="ORF">TRFO_41310</name>
</gene>